<organism evidence="3 4">
    <name type="scientific">Lujinxingia vulgaris</name>
    <dbReference type="NCBI Taxonomy" id="2600176"/>
    <lineage>
        <taxon>Bacteria</taxon>
        <taxon>Deltaproteobacteria</taxon>
        <taxon>Bradymonadales</taxon>
        <taxon>Lujinxingiaceae</taxon>
        <taxon>Lujinxingia</taxon>
    </lineage>
</organism>
<proteinExistence type="inferred from homology"/>
<dbReference type="RefSeq" id="WP_146974349.1">
    <property type="nucleotide sequence ID" value="NZ_VOSL01000044.1"/>
</dbReference>
<protein>
    <recommendedName>
        <fullName evidence="5">PspA/IM30 family protein</fullName>
    </recommendedName>
</protein>
<dbReference type="PANTHER" id="PTHR31088:SF6">
    <property type="entry name" value="PHAGE SHOCK PROTEIN A"/>
    <property type="match status" value="1"/>
</dbReference>
<comment type="caution">
    <text evidence="3">The sequence shown here is derived from an EMBL/GenBank/DDBJ whole genome shotgun (WGS) entry which is preliminary data.</text>
</comment>
<evidence type="ECO:0000313" key="4">
    <source>
        <dbReference type="Proteomes" id="UP000321046"/>
    </source>
</evidence>
<name>A0A5C6X5G7_9DELT</name>
<feature type="compositionally biased region" description="Basic and acidic residues" evidence="2">
    <location>
        <begin position="265"/>
        <end position="283"/>
    </location>
</feature>
<feature type="compositionally biased region" description="Basic and acidic residues" evidence="2">
    <location>
        <begin position="155"/>
        <end position="167"/>
    </location>
</feature>
<comment type="similarity">
    <text evidence="1">Belongs to the PspA/Vipp/IM30 family.</text>
</comment>
<dbReference type="Proteomes" id="UP000321046">
    <property type="component" value="Unassembled WGS sequence"/>
</dbReference>
<gene>
    <name evidence="3" type="ORF">FRC96_09980</name>
</gene>
<evidence type="ECO:0000313" key="3">
    <source>
        <dbReference type="EMBL" id="TXD36398.1"/>
    </source>
</evidence>
<evidence type="ECO:0000256" key="1">
    <source>
        <dbReference type="ARBA" id="ARBA00043985"/>
    </source>
</evidence>
<feature type="region of interest" description="Disordered" evidence="2">
    <location>
        <begin position="247"/>
        <end position="283"/>
    </location>
</feature>
<evidence type="ECO:0008006" key="5">
    <source>
        <dbReference type="Google" id="ProtNLM"/>
    </source>
</evidence>
<feature type="compositionally biased region" description="Low complexity" evidence="2">
    <location>
        <begin position="169"/>
        <end position="191"/>
    </location>
</feature>
<dbReference type="AlphaFoldDB" id="A0A5C6X5G7"/>
<evidence type="ECO:0000256" key="2">
    <source>
        <dbReference type="SAM" id="MobiDB-lite"/>
    </source>
</evidence>
<reference evidence="3 4" key="1">
    <citation type="submission" date="2019-08" db="EMBL/GenBank/DDBJ databases">
        <title>Bradymonadales sp. TMQ2.</title>
        <authorList>
            <person name="Liang Q."/>
        </authorList>
    </citation>
    <scope>NUCLEOTIDE SEQUENCE [LARGE SCALE GENOMIC DNA]</scope>
    <source>
        <strain evidence="3 4">TMQ2</strain>
    </source>
</reference>
<dbReference type="PANTHER" id="PTHR31088">
    <property type="entry name" value="MEMBRANE-ASSOCIATED PROTEIN VIPP1, CHLOROPLASTIC"/>
    <property type="match status" value="1"/>
</dbReference>
<feature type="region of interest" description="Disordered" evidence="2">
    <location>
        <begin position="128"/>
        <end position="203"/>
    </location>
</feature>
<dbReference type="EMBL" id="VOSL01000044">
    <property type="protein sequence ID" value="TXD36398.1"/>
    <property type="molecule type" value="Genomic_DNA"/>
</dbReference>
<accession>A0A5C6X5G7</accession>
<dbReference type="Pfam" id="PF04012">
    <property type="entry name" value="PspA_IM30"/>
    <property type="match status" value="1"/>
</dbReference>
<sequence>MSILDRLNLLIRSNFNESSRSERGGVRSNLREVETSLRDAKRQQAELRRGERQIIEQIRSERERADQWEDRAMLALRNGDEDLAREALVVKNKATVEARRLRDQLDEHRAYMQDIARALEALEHKLEGTRGKMRAASSRQSGARPSLRNESAWDAELRRRMEAREQGDAAPAPKTSSSTTPRTSSPTPADFVTDDTFDTTRSMREFDRMSSKIDSMEADIEAMRELSDIGNSLDPRRAELDAIFSRLEDRKSRGESSSAPRNAPRKNEDDRDDLADLKRKFQE</sequence>
<dbReference type="OrthoDB" id="5526621at2"/>
<dbReference type="InterPro" id="IPR007157">
    <property type="entry name" value="PspA_VIPP1"/>
</dbReference>